<feature type="transmembrane region" description="Helical" evidence="8">
    <location>
        <begin position="25"/>
        <end position="43"/>
    </location>
</feature>
<dbReference type="InterPro" id="IPR020846">
    <property type="entry name" value="MFS_dom"/>
</dbReference>
<dbReference type="PANTHER" id="PTHR43791">
    <property type="entry name" value="PERMEASE-RELATED"/>
    <property type="match status" value="1"/>
</dbReference>
<proteinExistence type="predicted"/>
<feature type="transmembrane region" description="Helical" evidence="8">
    <location>
        <begin position="153"/>
        <end position="176"/>
    </location>
</feature>
<feature type="transmembrane region" description="Helical" evidence="8">
    <location>
        <begin position="94"/>
        <end position="114"/>
    </location>
</feature>
<dbReference type="FunFam" id="1.20.1250.20:FF:000126">
    <property type="entry name" value="MFS transporter permease"/>
    <property type="match status" value="1"/>
</dbReference>
<dbReference type="InterPro" id="IPR011701">
    <property type="entry name" value="MFS"/>
</dbReference>
<keyword evidence="5 8" id="KW-0472">Membrane</keyword>
<accession>A0A0E1NRB1</accession>
<feature type="transmembrane region" description="Helical" evidence="8">
    <location>
        <begin position="63"/>
        <end position="82"/>
    </location>
</feature>
<feature type="transmembrane region" description="Helical" evidence="8">
    <location>
        <begin position="188"/>
        <end position="208"/>
    </location>
</feature>
<dbReference type="SMR" id="A0A0E1NRB1"/>
<sequence length="436" mass="48425">MSESSTESLSQPTQLQEENNAYRKTVWHLLPLLMLCYVLNYLDRVNVGFAKLQMADDLQFSDTVYGLGAGMFFIGYFFLEIPSNLILHRVGARLWIARIMITWGIISACMAFVTTPMSFYVMRFLLGVAEAGFFPGIILYISYWFPSHRRGRVYGLFVISVPLSGIIGAPLSGWIMQYFNGFQGYAGWQWMFILEGIPSVLVGILIIYKLKDRITHATWLTDKEKDILQTNIENEAAHYAHSRLRDAFLQPRVWLLTLIYFCLISGFYTIGFWLPTLIRDSGVKDILSIGFLTAIPSAAAAVTMIVVSRSADRLRERRWHLALTAVLGAVGIILSTYFSDNIVVAMVCLTIGAMGALSTIPLFWSLPTAFLGGSAAAAGIAFINSWGNLGGFVAPYMMGYLKDLTQSTTTGMLIISTTLFIGAALVFLIPAKAVNH</sequence>
<feature type="transmembrane region" description="Helical" evidence="8">
    <location>
        <begin position="253"/>
        <end position="274"/>
    </location>
</feature>
<evidence type="ECO:0000256" key="6">
    <source>
        <dbReference type="ARBA" id="ARBA00058119"/>
    </source>
</evidence>
<dbReference type="Gene3D" id="1.20.1250.20">
    <property type="entry name" value="MFS general substrate transporter like domains"/>
    <property type="match status" value="2"/>
</dbReference>
<keyword evidence="2" id="KW-0813">Transport</keyword>
<evidence type="ECO:0000256" key="8">
    <source>
        <dbReference type="SAM" id="Phobius"/>
    </source>
</evidence>
<gene>
    <name evidence="10" type="ordered locus">YPA_1596</name>
</gene>
<dbReference type="PATRIC" id="fig|360102.15.peg.181"/>
<keyword evidence="4 8" id="KW-1133">Transmembrane helix</keyword>
<dbReference type="SUPFAM" id="SSF103473">
    <property type="entry name" value="MFS general substrate transporter"/>
    <property type="match status" value="1"/>
</dbReference>
<reference evidence="10 11" key="1">
    <citation type="journal article" date="2006" name="J. Bacteriol.">
        <title>Complete genome sequence of Yersinia pestis strains Antiqua and Nepal516: evidence of gene reduction in an emerging pathogen.</title>
        <authorList>
            <person name="Chain P.S."/>
            <person name="Hu P."/>
            <person name="Malfatti S.A."/>
            <person name="Radnedge L."/>
            <person name="Larimer F."/>
            <person name="Vergez L.M."/>
            <person name="Worsham P."/>
            <person name="Chu M.C."/>
            <person name="Andersen G.L."/>
        </authorList>
    </citation>
    <scope>NUCLEOTIDE SEQUENCE [LARGE SCALE GENOMIC DNA]</scope>
    <source>
        <strain evidence="10 11">Antiqua</strain>
    </source>
</reference>
<evidence type="ECO:0000313" key="10">
    <source>
        <dbReference type="EMBL" id="ABG13562.1"/>
    </source>
</evidence>
<evidence type="ECO:0000313" key="11">
    <source>
        <dbReference type="Proteomes" id="UP000001971"/>
    </source>
</evidence>
<evidence type="ECO:0000259" key="9">
    <source>
        <dbReference type="PROSITE" id="PS50850"/>
    </source>
</evidence>
<dbReference type="PROSITE" id="PS50850">
    <property type="entry name" value="MFS"/>
    <property type="match status" value="1"/>
</dbReference>
<organism evidence="10 11">
    <name type="scientific">Yersinia pestis bv. Antiqua (strain Antiqua)</name>
    <dbReference type="NCBI Taxonomy" id="360102"/>
    <lineage>
        <taxon>Bacteria</taxon>
        <taxon>Pseudomonadati</taxon>
        <taxon>Pseudomonadota</taxon>
        <taxon>Gammaproteobacteria</taxon>
        <taxon>Enterobacterales</taxon>
        <taxon>Yersiniaceae</taxon>
        <taxon>Yersinia</taxon>
    </lineage>
</organism>
<dbReference type="AlphaFoldDB" id="A0A0E1NRB1"/>
<feature type="domain" description="Major facilitator superfamily (MFS) profile" evidence="9">
    <location>
        <begin position="29"/>
        <end position="434"/>
    </location>
</feature>
<dbReference type="GO" id="GO:0005886">
    <property type="term" value="C:plasma membrane"/>
    <property type="evidence" value="ECO:0007669"/>
    <property type="project" value="TreeGrafter"/>
</dbReference>
<comment type="subcellular location">
    <subcellularLocation>
        <location evidence="1">Membrane</location>
        <topology evidence="1">Multi-pass membrane protein</topology>
    </subcellularLocation>
</comment>
<dbReference type="PANTHER" id="PTHR43791:SF36">
    <property type="entry name" value="TRANSPORTER, PUTATIVE (AFU_ORTHOLOGUE AFUA_6G08340)-RELATED"/>
    <property type="match status" value="1"/>
</dbReference>
<feature type="transmembrane region" description="Helical" evidence="8">
    <location>
        <begin position="319"/>
        <end position="338"/>
    </location>
</feature>
<dbReference type="KEGG" id="ypa:YPA_1596"/>
<evidence type="ECO:0000256" key="1">
    <source>
        <dbReference type="ARBA" id="ARBA00004141"/>
    </source>
</evidence>
<feature type="transmembrane region" description="Helical" evidence="8">
    <location>
        <begin position="120"/>
        <end position="141"/>
    </location>
</feature>
<feature type="transmembrane region" description="Helical" evidence="8">
    <location>
        <begin position="410"/>
        <end position="431"/>
    </location>
</feature>
<dbReference type="FunFam" id="1.20.1250.20:FF:000018">
    <property type="entry name" value="MFS transporter permease"/>
    <property type="match status" value="1"/>
</dbReference>
<dbReference type="InterPro" id="IPR036259">
    <property type="entry name" value="MFS_trans_sf"/>
</dbReference>
<evidence type="ECO:0000256" key="7">
    <source>
        <dbReference type="ARBA" id="ARBA00074139"/>
    </source>
</evidence>
<evidence type="ECO:0000256" key="5">
    <source>
        <dbReference type="ARBA" id="ARBA00023136"/>
    </source>
</evidence>
<evidence type="ECO:0000256" key="4">
    <source>
        <dbReference type="ARBA" id="ARBA00022989"/>
    </source>
</evidence>
<evidence type="ECO:0000256" key="3">
    <source>
        <dbReference type="ARBA" id="ARBA00022692"/>
    </source>
</evidence>
<evidence type="ECO:0000256" key="2">
    <source>
        <dbReference type="ARBA" id="ARBA00022448"/>
    </source>
</evidence>
<keyword evidence="3 8" id="KW-0812">Transmembrane</keyword>
<feature type="transmembrane region" description="Helical" evidence="8">
    <location>
        <begin position="376"/>
        <end position="398"/>
    </location>
</feature>
<dbReference type="EMBL" id="CP000308">
    <property type="protein sequence ID" value="ABG13562.1"/>
    <property type="molecule type" value="Genomic_DNA"/>
</dbReference>
<comment type="function">
    <text evidence="6">Component of the tartrate utilization system and may allow entry of tartrate and tartrate dehydrogenase.</text>
</comment>
<dbReference type="HOGENOM" id="CLU_001265_0_0_6"/>
<dbReference type="GO" id="GO:0022857">
    <property type="term" value="F:transmembrane transporter activity"/>
    <property type="evidence" value="ECO:0007669"/>
    <property type="project" value="InterPro"/>
</dbReference>
<dbReference type="GeneID" id="57976432"/>
<dbReference type="Proteomes" id="UP000001971">
    <property type="component" value="Chromosome"/>
</dbReference>
<dbReference type="CDD" id="cd17319">
    <property type="entry name" value="MFS_ExuT_GudP_like"/>
    <property type="match status" value="1"/>
</dbReference>
<dbReference type="RefSeq" id="WP_002210604.1">
    <property type="nucleotide sequence ID" value="NC_008150.1"/>
</dbReference>
<feature type="transmembrane region" description="Helical" evidence="8">
    <location>
        <begin position="344"/>
        <end position="364"/>
    </location>
</feature>
<dbReference type="Pfam" id="PF07690">
    <property type="entry name" value="MFS_1"/>
    <property type="match status" value="1"/>
</dbReference>
<name>A0A0E1NRB1_YERPA</name>
<feature type="transmembrane region" description="Helical" evidence="8">
    <location>
        <begin position="286"/>
        <end position="307"/>
    </location>
</feature>
<protein>
    <recommendedName>
        <fullName evidence="7">Putative tartrate transporter</fullName>
    </recommendedName>
</protein>